<reference evidence="1" key="1">
    <citation type="submission" date="2020-07" db="EMBL/GenBank/DDBJ databases">
        <title>Multicomponent nature underlies the extraordinary mechanical properties of spider dragline silk.</title>
        <authorList>
            <person name="Kono N."/>
            <person name="Nakamura H."/>
            <person name="Mori M."/>
            <person name="Yoshida Y."/>
            <person name="Ohtoshi R."/>
            <person name="Malay A.D."/>
            <person name="Moran D.A.P."/>
            <person name="Tomita M."/>
            <person name="Numata K."/>
            <person name="Arakawa K."/>
        </authorList>
    </citation>
    <scope>NUCLEOTIDE SEQUENCE</scope>
</reference>
<dbReference type="Proteomes" id="UP000887116">
    <property type="component" value="Unassembled WGS sequence"/>
</dbReference>
<protein>
    <submittedName>
        <fullName evidence="1">Uncharacterized protein</fullName>
    </submittedName>
</protein>
<accession>A0A8X6LG11</accession>
<proteinExistence type="predicted"/>
<keyword evidence="2" id="KW-1185">Reference proteome</keyword>
<evidence type="ECO:0000313" key="2">
    <source>
        <dbReference type="Proteomes" id="UP000887116"/>
    </source>
</evidence>
<name>A0A8X6LG11_TRICU</name>
<dbReference type="InterPro" id="IPR021463">
    <property type="entry name" value="Methyltransf_34"/>
</dbReference>
<dbReference type="OrthoDB" id="6418380at2759"/>
<dbReference type="EMBL" id="BMAO01035949">
    <property type="protein sequence ID" value="GFR07042.1"/>
    <property type="molecule type" value="Genomic_DNA"/>
</dbReference>
<evidence type="ECO:0000313" key="1">
    <source>
        <dbReference type="EMBL" id="GFR07042.1"/>
    </source>
</evidence>
<dbReference type="Pfam" id="PF11312">
    <property type="entry name" value="Methyltransf_34"/>
    <property type="match status" value="1"/>
</dbReference>
<dbReference type="AlphaFoldDB" id="A0A8X6LG11"/>
<comment type="caution">
    <text evidence="1">The sequence shown here is derived from an EMBL/GenBank/DDBJ whole genome shotgun (WGS) entry which is preliminary data.</text>
</comment>
<organism evidence="1 2">
    <name type="scientific">Trichonephila clavata</name>
    <name type="common">Joro spider</name>
    <name type="synonym">Nephila clavata</name>
    <dbReference type="NCBI Taxonomy" id="2740835"/>
    <lineage>
        <taxon>Eukaryota</taxon>
        <taxon>Metazoa</taxon>
        <taxon>Ecdysozoa</taxon>
        <taxon>Arthropoda</taxon>
        <taxon>Chelicerata</taxon>
        <taxon>Arachnida</taxon>
        <taxon>Araneae</taxon>
        <taxon>Araneomorphae</taxon>
        <taxon>Entelegynae</taxon>
        <taxon>Araneoidea</taxon>
        <taxon>Nephilidae</taxon>
        <taxon>Trichonephila</taxon>
    </lineage>
</organism>
<gene>
    <name evidence="1" type="primary">X975_19926</name>
    <name evidence="1" type="ORF">TNCT_318721</name>
</gene>
<sequence length="440" mass="50870">MSSVMRQSFFGGKTDKRKKNMGCFTPIPSNLLKHFDVDLQKLYHDVIHKELKFQSKKSVQKIKVALKEVVDAYRMEYGVEHSNSIRFDSPAKRCAYVLKHSPCFTSAVAKHFFRMIHANQKILHKCLHSGQLNLCCLGGGPASDAVALSKIISGIYHSTWNKTHRTLKFHVTIVDINEDWEITAKNVLDILKTSEEFFEVEGLEISFQFCRADLTEPMDAKVQEALQNADIVTMVFFLSAVNRSKAIEKGFHMVQEIMERMKSGAFIFFLDSAKAINYEQMSEAANLKNLEQIYGSHLEQFHTLSLSSVRTFLDLYKKDLGRLLCMTYCFVSVSVWTKLDPTLRFLLSKEPNGIVKRQQFVYSELDIQRTTELTNRMFSFRAQVRKLLVTYFTDGESDDIEEEDDPFDTLLERYLEFVPQYLFQTKQKKRRIFTGPPLSI</sequence>